<dbReference type="AlphaFoldDB" id="A0A0D0TD87"/>
<evidence type="ECO:0000313" key="2">
    <source>
        <dbReference type="EMBL" id="KIR44247.1"/>
    </source>
</evidence>
<feature type="compositionally biased region" description="Basic residues" evidence="1">
    <location>
        <begin position="17"/>
        <end position="27"/>
    </location>
</feature>
<gene>
    <name evidence="2" type="ORF">I312_06536</name>
</gene>
<sequence length="41" mass="4405">MAVSKSFLVKLVPNSRRGGRPRTKGHKLSYSNATMGLASSN</sequence>
<feature type="region of interest" description="Disordered" evidence="1">
    <location>
        <begin position="1"/>
        <end position="41"/>
    </location>
</feature>
<name>A0A0D0TD87_CRYGA</name>
<dbReference type="EMBL" id="KN848006">
    <property type="protein sequence ID" value="KIR44247.1"/>
    <property type="molecule type" value="Genomic_DNA"/>
</dbReference>
<feature type="compositionally biased region" description="Polar residues" evidence="1">
    <location>
        <begin position="29"/>
        <end position="41"/>
    </location>
</feature>
<dbReference type="HOGENOM" id="CLU_3279448_0_0_1"/>
<reference evidence="2" key="1">
    <citation type="submission" date="2015-01" db="EMBL/GenBank/DDBJ databases">
        <title>The Genome Sequence of Cryptococcus gattii CA1280.</title>
        <authorList>
            <consortium name="The Broad Institute Genomics Platform"/>
            <person name="Cuomo C."/>
            <person name="Litvintseva A."/>
            <person name="Chen Y."/>
            <person name="Heitman J."/>
            <person name="Sun S."/>
            <person name="Springer D."/>
            <person name="Dromer F."/>
            <person name="Young S."/>
            <person name="Zeng Q."/>
            <person name="Gargeya S."/>
            <person name="Abouelleil A."/>
            <person name="Alvarado L."/>
            <person name="Chapman S.B."/>
            <person name="Gainer-Dewar J."/>
            <person name="Goldberg J."/>
            <person name="Griggs A."/>
            <person name="Gujja S."/>
            <person name="Hansen M."/>
            <person name="Howarth C."/>
            <person name="Imamovic A."/>
            <person name="Larimer J."/>
            <person name="Murphy C."/>
            <person name="Naylor J."/>
            <person name="Pearson M."/>
            <person name="Priest M."/>
            <person name="Roberts A."/>
            <person name="Saif S."/>
            <person name="Shea T."/>
            <person name="Sykes S."/>
            <person name="Wortman J."/>
            <person name="Nusbaum C."/>
            <person name="Birren B."/>
        </authorList>
    </citation>
    <scope>NUCLEOTIDE SEQUENCE [LARGE SCALE GENOMIC DNA]</scope>
    <source>
        <strain evidence="2">CA1280</strain>
    </source>
</reference>
<proteinExistence type="predicted"/>
<accession>A0A0D0TD87</accession>
<protein>
    <submittedName>
        <fullName evidence="2">Uncharacterized protein</fullName>
    </submittedName>
</protein>
<organism evidence="2">
    <name type="scientific">Cryptococcus bacillisporus CA1280</name>
    <dbReference type="NCBI Taxonomy" id="1296109"/>
    <lineage>
        <taxon>Eukaryota</taxon>
        <taxon>Fungi</taxon>
        <taxon>Dikarya</taxon>
        <taxon>Basidiomycota</taxon>
        <taxon>Agaricomycotina</taxon>
        <taxon>Tremellomycetes</taxon>
        <taxon>Tremellales</taxon>
        <taxon>Cryptococcaceae</taxon>
        <taxon>Cryptococcus</taxon>
        <taxon>Cryptococcus gattii species complex</taxon>
    </lineage>
</organism>
<evidence type="ECO:0000256" key="1">
    <source>
        <dbReference type="SAM" id="MobiDB-lite"/>
    </source>
</evidence>